<dbReference type="Proteomes" id="UP000251993">
    <property type="component" value="Chromosome"/>
</dbReference>
<evidence type="ECO:0000313" key="1">
    <source>
        <dbReference type="EMBL" id="AXE17098.1"/>
    </source>
</evidence>
<organism evidence="1 2">
    <name type="scientific">Runella rosea</name>
    <dbReference type="NCBI Taxonomy" id="2259595"/>
    <lineage>
        <taxon>Bacteria</taxon>
        <taxon>Pseudomonadati</taxon>
        <taxon>Bacteroidota</taxon>
        <taxon>Cytophagia</taxon>
        <taxon>Cytophagales</taxon>
        <taxon>Spirosomataceae</taxon>
        <taxon>Runella</taxon>
    </lineage>
</organism>
<evidence type="ECO:0000313" key="2">
    <source>
        <dbReference type="Proteomes" id="UP000251993"/>
    </source>
</evidence>
<dbReference type="KEGG" id="run:DR864_04780"/>
<name>A0A344TEM7_9BACT</name>
<dbReference type="AlphaFoldDB" id="A0A344TEM7"/>
<keyword evidence="2" id="KW-1185">Reference proteome</keyword>
<proteinExistence type="predicted"/>
<dbReference type="EMBL" id="CP030850">
    <property type="protein sequence ID" value="AXE17098.1"/>
    <property type="molecule type" value="Genomic_DNA"/>
</dbReference>
<accession>A0A344TEM7</accession>
<protein>
    <submittedName>
        <fullName evidence="1">Uncharacterized protein</fullName>
    </submittedName>
</protein>
<dbReference type="OrthoDB" id="960401at2"/>
<dbReference type="RefSeq" id="WP_114065884.1">
    <property type="nucleotide sequence ID" value="NZ_CP030850.1"/>
</dbReference>
<sequence length="90" mass="10522">MFIRYAICPITGLEIVPCSKSDETFNGYKYIIPSISEKLLVSISNNVLQDHESRNALIEHRDKFVKNLQMISKLREETFVSQGNWWLFVK</sequence>
<gene>
    <name evidence="1" type="ORF">DR864_04780</name>
</gene>
<reference evidence="1 2" key="1">
    <citation type="submission" date="2018-07" db="EMBL/GenBank/DDBJ databases">
        <title>Genome sequencing of Runella.</title>
        <authorList>
            <person name="Baek M.-G."/>
            <person name="Yi H."/>
        </authorList>
    </citation>
    <scope>NUCLEOTIDE SEQUENCE [LARGE SCALE GENOMIC DNA]</scope>
    <source>
        <strain evidence="1 2">HYN0085</strain>
    </source>
</reference>